<proteinExistence type="predicted"/>
<evidence type="ECO:0000313" key="3">
    <source>
        <dbReference type="Proteomes" id="UP001157133"/>
    </source>
</evidence>
<keyword evidence="3" id="KW-1185">Reference proteome</keyword>
<feature type="transmembrane region" description="Helical" evidence="1">
    <location>
        <begin position="86"/>
        <end position="104"/>
    </location>
</feature>
<organism evidence="2 3">
    <name type="scientific">Thalassotalea eurytherma</name>
    <dbReference type="NCBI Taxonomy" id="1144278"/>
    <lineage>
        <taxon>Bacteria</taxon>
        <taxon>Pseudomonadati</taxon>
        <taxon>Pseudomonadota</taxon>
        <taxon>Gammaproteobacteria</taxon>
        <taxon>Alteromonadales</taxon>
        <taxon>Colwelliaceae</taxon>
        <taxon>Thalassotalea</taxon>
    </lineage>
</organism>
<gene>
    <name evidence="2" type="ORF">theurythT_31490</name>
</gene>
<sequence length="153" mass="17707">MKNEKTHFVVRKVISLLFTFYMSYLFVHFVILNTFTINDTLLIIVNIWLGHIVLNFMTLMKTKNRTFGDLVVGIKYQHVKNNMWQLSWLAGRSVFTVTLFYLAVYCNYLLGFPLYSVLLTAISAFLFVGYRAQFSGMSLSTMDWLSGTVAVKN</sequence>
<comment type="caution">
    <text evidence="2">The sequence shown here is derived from an EMBL/GenBank/DDBJ whole genome shotgun (WGS) entry which is preliminary data.</text>
</comment>
<keyword evidence="1" id="KW-0472">Membrane</keyword>
<dbReference type="Proteomes" id="UP001157133">
    <property type="component" value="Unassembled WGS sequence"/>
</dbReference>
<feature type="transmembrane region" description="Helical" evidence="1">
    <location>
        <begin position="41"/>
        <end position="60"/>
    </location>
</feature>
<reference evidence="2 3" key="1">
    <citation type="submission" date="2023-03" db="EMBL/GenBank/DDBJ databases">
        <title>Draft genome sequence of Thalassotalea eurytherma JCM 18482T.</title>
        <authorList>
            <person name="Sawabe T."/>
        </authorList>
    </citation>
    <scope>NUCLEOTIDE SEQUENCE [LARGE SCALE GENOMIC DNA]</scope>
    <source>
        <strain evidence="2 3">JCM 18482</strain>
    </source>
</reference>
<evidence type="ECO:0000256" key="1">
    <source>
        <dbReference type="SAM" id="Phobius"/>
    </source>
</evidence>
<feature type="transmembrane region" description="Helical" evidence="1">
    <location>
        <begin position="110"/>
        <end position="130"/>
    </location>
</feature>
<keyword evidence="1" id="KW-0812">Transmembrane</keyword>
<keyword evidence="1" id="KW-1133">Transmembrane helix</keyword>
<evidence type="ECO:0000313" key="2">
    <source>
        <dbReference type="EMBL" id="GLX83696.1"/>
    </source>
</evidence>
<dbReference type="EMBL" id="BSSU01000021">
    <property type="protein sequence ID" value="GLX83696.1"/>
    <property type="molecule type" value="Genomic_DNA"/>
</dbReference>
<name>A0ABQ6H6B1_9GAMM</name>
<accession>A0ABQ6H6B1</accession>
<protein>
    <submittedName>
        <fullName evidence="2">Uncharacterized protein</fullName>
    </submittedName>
</protein>
<dbReference type="RefSeq" id="WP_284209177.1">
    <property type="nucleotide sequence ID" value="NZ_BSSU01000021.1"/>
</dbReference>
<feature type="transmembrane region" description="Helical" evidence="1">
    <location>
        <begin position="12"/>
        <end position="35"/>
    </location>
</feature>